<keyword evidence="3" id="KW-0812">Transmembrane</keyword>
<keyword evidence="2" id="KW-0813">Transport</keyword>
<gene>
    <name evidence="10" type="ORF">METZ01_LOCUS156304</name>
</gene>
<accession>A0A382APH8</accession>
<feature type="non-terminal residue" evidence="10">
    <location>
        <position position="1"/>
    </location>
</feature>
<evidence type="ECO:0000259" key="9">
    <source>
        <dbReference type="Pfam" id="PF00593"/>
    </source>
</evidence>
<dbReference type="InterPro" id="IPR036942">
    <property type="entry name" value="Beta-barrel_TonB_sf"/>
</dbReference>
<comment type="subcellular location">
    <subcellularLocation>
        <location evidence="1">Cell outer membrane</location>
        <topology evidence="1">Multi-pass membrane protein</topology>
    </subcellularLocation>
</comment>
<dbReference type="EMBL" id="UINC01026279">
    <property type="protein sequence ID" value="SVB03450.1"/>
    <property type="molecule type" value="Genomic_DNA"/>
</dbReference>
<protein>
    <recommendedName>
        <fullName evidence="9">TonB-dependent receptor-like beta-barrel domain-containing protein</fullName>
    </recommendedName>
</protein>
<evidence type="ECO:0000256" key="6">
    <source>
        <dbReference type="ARBA" id="ARBA00023136"/>
    </source>
</evidence>
<keyword evidence="5" id="KW-0798">TonB box</keyword>
<dbReference type="InterPro" id="IPR039426">
    <property type="entry name" value="TonB-dep_rcpt-like"/>
</dbReference>
<reference evidence="10" key="1">
    <citation type="submission" date="2018-05" db="EMBL/GenBank/DDBJ databases">
        <authorList>
            <person name="Lanie J.A."/>
            <person name="Ng W.-L."/>
            <person name="Kazmierczak K.M."/>
            <person name="Andrzejewski T.M."/>
            <person name="Davidsen T.M."/>
            <person name="Wayne K.J."/>
            <person name="Tettelin H."/>
            <person name="Glass J.I."/>
            <person name="Rusch D."/>
            <person name="Podicherti R."/>
            <person name="Tsui H.-C.T."/>
            <person name="Winkler M.E."/>
        </authorList>
    </citation>
    <scope>NUCLEOTIDE SEQUENCE</scope>
</reference>
<feature type="domain" description="TonB-dependent receptor-like beta-barrel" evidence="9">
    <location>
        <begin position="436"/>
        <end position="611"/>
    </location>
</feature>
<feature type="domain" description="TonB-dependent receptor-like beta-barrel" evidence="9">
    <location>
        <begin position="11"/>
        <end position="391"/>
    </location>
</feature>
<evidence type="ECO:0000256" key="7">
    <source>
        <dbReference type="ARBA" id="ARBA00023170"/>
    </source>
</evidence>
<evidence type="ECO:0000256" key="5">
    <source>
        <dbReference type="ARBA" id="ARBA00023077"/>
    </source>
</evidence>
<evidence type="ECO:0000313" key="10">
    <source>
        <dbReference type="EMBL" id="SVB03450.1"/>
    </source>
</evidence>
<evidence type="ECO:0000256" key="2">
    <source>
        <dbReference type="ARBA" id="ARBA00022448"/>
    </source>
</evidence>
<dbReference type="Gene3D" id="2.40.170.20">
    <property type="entry name" value="TonB-dependent receptor, beta-barrel domain"/>
    <property type="match status" value="1"/>
</dbReference>
<evidence type="ECO:0000256" key="3">
    <source>
        <dbReference type="ARBA" id="ARBA00022692"/>
    </source>
</evidence>
<dbReference type="PANTHER" id="PTHR30069">
    <property type="entry name" value="TONB-DEPENDENT OUTER MEMBRANE RECEPTOR"/>
    <property type="match status" value="1"/>
</dbReference>
<dbReference type="PANTHER" id="PTHR30069:SF29">
    <property type="entry name" value="HEMOGLOBIN AND HEMOGLOBIN-HAPTOGLOBIN-BINDING PROTEIN 1-RELATED"/>
    <property type="match status" value="1"/>
</dbReference>
<dbReference type="Pfam" id="PF00593">
    <property type="entry name" value="TonB_dep_Rec_b-barrel"/>
    <property type="match status" value="2"/>
</dbReference>
<dbReference type="InterPro" id="IPR000531">
    <property type="entry name" value="Beta-barrel_TonB"/>
</dbReference>
<keyword evidence="8" id="KW-0998">Cell outer membrane</keyword>
<organism evidence="10">
    <name type="scientific">marine metagenome</name>
    <dbReference type="NCBI Taxonomy" id="408172"/>
    <lineage>
        <taxon>unclassified sequences</taxon>
        <taxon>metagenomes</taxon>
        <taxon>ecological metagenomes</taxon>
    </lineage>
</organism>
<dbReference type="GO" id="GO:0015344">
    <property type="term" value="F:siderophore uptake transmembrane transporter activity"/>
    <property type="evidence" value="ECO:0007669"/>
    <property type="project" value="TreeGrafter"/>
</dbReference>
<keyword evidence="4" id="KW-0732">Signal</keyword>
<name>A0A382APH8_9ZZZZ</name>
<keyword evidence="6" id="KW-0472">Membrane</keyword>
<dbReference type="GO" id="GO:0044718">
    <property type="term" value="P:siderophore transmembrane transport"/>
    <property type="evidence" value="ECO:0007669"/>
    <property type="project" value="TreeGrafter"/>
</dbReference>
<evidence type="ECO:0000256" key="8">
    <source>
        <dbReference type="ARBA" id="ARBA00023237"/>
    </source>
</evidence>
<evidence type="ECO:0000256" key="1">
    <source>
        <dbReference type="ARBA" id="ARBA00004571"/>
    </source>
</evidence>
<dbReference type="AlphaFoldDB" id="A0A382APH8"/>
<proteinExistence type="predicted"/>
<keyword evidence="7" id="KW-0675">Receptor</keyword>
<dbReference type="SUPFAM" id="SSF56935">
    <property type="entry name" value="Porins"/>
    <property type="match status" value="1"/>
</dbReference>
<dbReference type="GO" id="GO:0009279">
    <property type="term" value="C:cell outer membrane"/>
    <property type="evidence" value="ECO:0007669"/>
    <property type="project" value="UniProtKB-SubCell"/>
</dbReference>
<sequence length="637" mass="72991">VWGNNINADINNDGLADTADFHIENKRADFRMDYNFSRDHFISLNYGQAVARNINITGIGRYLADNWIYQYYQYRHVYNNWFTQIYLNTSNAGNTRSLRSGDRIFDGSKFFHFQLQHSLESDRILNSTLIWGFDYQRTMPETFGTILPDGTGGKQPQSYANDEIDNDGDGEIDEWDELFITNEYGLYTQIQSKLHDNIELIAAGRLDLHSGLTDDKNGIQFISDPLSGSTVNYSPQWSPKIGLLWKPFENQTFRLTSARAFDTPSSQGLYLDILVAIYEIFPVKARGNLNGYHYTRDQNNELMMYDVRDGSYSEFRLSQIPESDSTVIYIPAVLGRPSQFVSAEDYQKIEPVKSEVVWTNEFGYSGLIGDRMRVTFDIYHSTYNDFVSDLTWVTPVVMDTSNGLENYEILGLIATSEHDGIIDGGDGVPGSYWIDYNTEIWDQILQTEGTNYWSQPEEYRKGTRLMVENGDTLGAYYSDDQVDFEDPIELIFTNINYGKVKIWGCDASMYAFINKQWTLDLNFSYLGTKHFYNFLTKGYDPINAPTVKLNANLGYSHSKGHNASLGFRYIPEFDWSAGVFYGTIPSYFVTDISMTYKINDIWSAMFNGSNIFDDYHREIIGGPKLGRHLKLQIAASL</sequence>
<evidence type="ECO:0000256" key="4">
    <source>
        <dbReference type="ARBA" id="ARBA00022729"/>
    </source>
</evidence>